<dbReference type="AlphaFoldDB" id="A0A165H226"/>
<comment type="subcellular location">
    <subcellularLocation>
        <location evidence="1">Membrane</location>
        <topology evidence="1">Single-pass membrane protein</topology>
    </subcellularLocation>
</comment>
<dbReference type="OrthoDB" id="4205486at2759"/>
<dbReference type="InParanoid" id="A0A165H226"/>
<keyword evidence="2 6" id="KW-0812">Transmembrane</keyword>
<dbReference type="EMBL" id="KV407458">
    <property type="protein sequence ID" value="KZF22884.1"/>
    <property type="molecule type" value="Genomic_DNA"/>
</dbReference>
<feature type="region of interest" description="Disordered" evidence="5">
    <location>
        <begin position="1"/>
        <end position="43"/>
    </location>
</feature>
<evidence type="ECO:0000256" key="2">
    <source>
        <dbReference type="ARBA" id="ARBA00022692"/>
    </source>
</evidence>
<dbReference type="InterPro" id="IPR029208">
    <property type="entry name" value="COX14"/>
</dbReference>
<evidence type="ECO:0008006" key="9">
    <source>
        <dbReference type="Google" id="ProtNLM"/>
    </source>
</evidence>
<evidence type="ECO:0000256" key="4">
    <source>
        <dbReference type="ARBA" id="ARBA00023136"/>
    </source>
</evidence>
<evidence type="ECO:0000256" key="3">
    <source>
        <dbReference type="ARBA" id="ARBA00022989"/>
    </source>
</evidence>
<keyword evidence="4 6" id="KW-0472">Membrane</keyword>
<proteinExistence type="predicted"/>
<name>A0A165H226_XYLHT</name>
<gene>
    <name evidence="7" type="ORF">L228DRAFT_261007</name>
</gene>
<sequence>MARSPADATRFTATGPHAHSKFNMHGSSASSAFPPPSHPETPQEKVNRLRNAARQAKLAKESRFDKVTARGRVWADRAHRITALTLIAATGIAGVVTVFALGDMIVYNRKKRKEFFAEKEAQHAVKLERARDAATKGTASDYQKLLLNRERAAAEAEQERLNNKGYFAGAKDWLYSGLKKDDVAENSSEQGNERADGLSIAADAAHKVSDEVQNLTATGKAASEKGVLQMVQEKAQSGNATGQDVAAKGGYLDRLGQAPSEKEPEEQKPRSWTSWLGGR</sequence>
<dbReference type="RefSeq" id="XP_018188439.1">
    <property type="nucleotide sequence ID" value="XM_018334297.1"/>
</dbReference>
<feature type="transmembrane region" description="Helical" evidence="6">
    <location>
        <begin position="81"/>
        <end position="106"/>
    </location>
</feature>
<keyword evidence="8" id="KW-1185">Reference proteome</keyword>
<feature type="compositionally biased region" description="Basic and acidic residues" evidence="5">
    <location>
        <begin position="260"/>
        <end position="269"/>
    </location>
</feature>
<protein>
    <recommendedName>
        <fullName evidence="9">Cytochrome oxidase c assembly-domain-containing protein</fullName>
    </recommendedName>
</protein>
<dbReference type="Pfam" id="PF14880">
    <property type="entry name" value="COX14"/>
    <property type="match status" value="1"/>
</dbReference>
<evidence type="ECO:0000256" key="5">
    <source>
        <dbReference type="SAM" id="MobiDB-lite"/>
    </source>
</evidence>
<reference evidence="7 8" key="1">
    <citation type="journal article" date="2016" name="Fungal Biol.">
        <title>The genome of Xylona heveae provides a window into fungal endophytism.</title>
        <authorList>
            <person name="Gazis R."/>
            <person name="Kuo A."/>
            <person name="Riley R."/>
            <person name="LaButti K."/>
            <person name="Lipzen A."/>
            <person name="Lin J."/>
            <person name="Amirebrahimi M."/>
            <person name="Hesse C.N."/>
            <person name="Spatafora J.W."/>
            <person name="Henrissat B."/>
            <person name="Hainaut M."/>
            <person name="Grigoriev I.V."/>
            <person name="Hibbett D.S."/>
        </authorList>
    </citation>
    <scope>NUCLEOTIDE SEQUENCE [LARGE SCALE GENOMIC DNA]</scope>
    <source>
        <strain evidence="7 8">TC161</strain>
    </source>
</reference>
<dbReference type="OMA" id="ANKAHKG"/>
<evidence type="ECO:0000313" key="8">
    <source>
        <dbReference type="Proteomes" id="UP000076632"/>
    </source>
</evidence>
<evidence type="ECO:0000313" key="7">
    <source>
        <dbReference type="EMBL" id="KZF22884.1"/>
    </source>
</evidence>
<dbReference type="GeneID" id="28899434"/>
<feature type="region of interest" description="Disordered" evidence="5">
    <location>
        <begin position="233"/>
        <end position="279"/>
    </location>
</feature>
<evidence type="ECO:0000256" key="6">
    <source>
        <dbReference type="SAM" id="Phobius"/>
    </source>
</evidence>
<dbReference type="Proteomes" id="UP000076632">
    <property type="component" value="Unassembled WGS sequence"/>
</dbReference>
<organism evidence="7 8">
    <name type="scientific">Xylona heveae (strain CBS 132557 / TC161)</name>
    <dbReference type="NCBI Taxonomy" id="1328760"/>
    <lineage>
        <taxon>Eukaryota</taxon>
        <taxon>Fungi</taxon>
        <taxon>Dikarya</taxon>
        <taxon>Ascomycota</taxon>
        <taxon>Pezizomycotina</taxon>
        <taxon>Xylonomycetes</taxon>
        <taxon>Xylonales</taxon>
        <taxon>Xylonaceae</taxon>
        <taxon>Xylona</taxon>
    </lineage>
</organism>
<feature type="compositionally biased region" description="Polar residues" evidence="5">
    <location>
        <begin position="270"/>
        <end position="279"/>
    </location>
</feature>
<keyword evidence="3 6" id="KW-1133">Transmembrane helix</keyword>
<evidence type="ECO:0000256" key="1">
    <source>
        <dbReference type="ARBA" id="ARBA00004167"/>
    </source>
</evidence>
<dbReference type="GO" id="GO:0016020">
    <property type="term" value="C:membrane"/>
    <property type="evidence" value="ECO:0007669"/>
    <property type="project" value="UniProtKB-SubCell"/>
</dbReference>
<accession>A0A165H226</accession>